<proteinExistence type="predicted"/>
<name>A0A1Y6CDV1_9NEIS</name>
<dbReference type="InterPro" id="IPR013321">
    <property type="entry name" value="Arc_rbn_hlx_hlx"/>
</dbReference>
<dbReference type="Pfam" id="PF03869">
    <property type="entry name" value="Arc"/>
    <property type="match status" value="1"/>
</dbReference>
<evidence type="ECO:0000259" key="1">
    <source>
        <dbReference type="Pfam" id="PF03869"/>
    </source>
</evidence>
<evidence type="ECO:0000313" key="2">
    <source>
        <dbReference type="EMBL" id="SMF56509.1"/>
    </source>
</evidence>
<dbReference type="Gene3D" id="1.10.1220.10">
    <property type="entry name" value="Met repressor-like"/>
    <property type="match status" value="1"/>
</dbReference>
<dbReference type="Proteomes" id="UP000192920">
    <property type="component" value="Unassembled WGS sequence"/>
</dbReference>
<evidence type="ECO:0000313" key="3">
    <source>
        <dbReference type="Proteomes" id="UP000192920"/>
    </source>
</evidence>
<dbReference type="GO" id="GO:0003677">
    <property type="term" value="F:DNA binding"/>
    <property type="evidence" value="ECO:0007669"/>
    <property type="project" value="InterPro"/>
</dbReference>
<accession>A0A1Y6CDV1</accession>
<dbReference type="SUPFAM" id="SSF47598">
    <property type="entry name" value="Ribbon-helix-helix"/>
    <property type="match status" value="1"/>
</dbReference>
<dbReference type="GO" id="GO:0006355">
    <property type="term" value="P:regulation of DNA-templated transcription"/>
    <property type="evidence" value="ECO:0007669"/>
    <property type="project" value="InterPro"/>
</dbReference>
<gene>
    <name evidence="2" type="ORF">SAMN02745746_04002</name>
</gene>
<dbReference type="EMBL" id="FXAG01000036">
    <property type="protein sequence ID" value="SMF56509.1"/>
    <property type="molecule type" value="Genomic_DNA"/>
</dbReference>
<organism evidence="2 3">
    <name type="scientific">Pseudogulbenkiania subflava DSM 22618</name>
    <dbReference type="NCBI Taxonomy" id="1123014"/>
    <lineage>
        <taxon>Bacteria</taxon>
        <taxon>Pseudomonadati</taxon>
        <taxon>Pseudomonadota</taxon>
        <taxon>Betaproteobacteria</taxon>
        <taxon>Neisseriales</taxon>
        <taxon>Chromobacteriaceae</taxon>
        <taxon>Pseudogulbenkiania</taxon>
    </lineage>
</organism>
<feature type="domain" description="Arc-like DNA binding" evidence="1">
    <location>
        <begin position="10"/>
        <end position="44"/>
    </location>
</feature>
<dbReference type="InterPro" id="IPR005569">
    <property type="entry name" value="Arc_DNA-bd_dom"/>
</dbReference>
<dbReference type="STRING" id="1123014.SAMN02745746_04002"/>
<dbReference type="RefSeq" id="WP_085277945.1">
    <property type="nucleotide sequence ID" value="NZ_FXAG01000036.1"/>
</dbReference>
<protein>
    <submittedName>
        <fullName evidence="2">Arc-like DNA binding domain-containing protein</fullName>
    </submittedName>
</protein>
<dbReference type="InterPro" id="IPR010985">
    <property type="entry name" value="Ribbon_hlx_hlx"/>
</dbReference>
<keyword evidence="3" id="KW-1185">Reference proteome</keyword>
<dbReference type="AlphaFoldDB" id="A0A1Y6CDV1"/>
<reference evidence="3" key="1">
    <citation type="submission" date="2017-04" db="EMBL/GenBank/DDBJ databases">
        <authorList>
            <person name="Varghese N."/>
            <person name="Submissions S."/>
        </authorList>
    </citation>
    <scope>NUCLEOTIDE SEQUENCE [LARGE SCALE GENOMIC DNA]</scope>
    <source>
        <strain evidence="3">DSM 22618</strain>
    </source>
</reference>
<sequence length="250" mass="28788">MAEYIYRTQLRLPNKIYARLKAASEQSGRSLNAEIVHRVEESFNSKHLGANAGRPPERQKTELLLDFERWSYSKSPLNEKVAYSEYCRLYNGDDPDQEEVEHVYGIEKIDPRFLIDLALAMRRYARESTYVLDPTRAQRIVDERRKCDLLIAYLRWCKERTEAPQESTALVAFCAEYNSRESGKILDLEEIFPGYLEELVSSWLCCFPVQLAGANGGESLMQEALKAMHKQQVDTLQAIESAMRLLAPPD</sequence>